<accession>A0ABV0KLV5</accession>
<protein>
    <submittedName>
        <fullName evidence="2">Uncharacterized protein</fullName>
    </submittedName>
</protein>
<sequence>MFNFSRWQSKTAFVIALGMTAPAIAPLAIAATAPPAPYTVAQLFPSQQAPRRVAIPVGTRLPIRYDGAEKVVVSPNETTPLTLVLDRNIRSSSGEILVRSGSQIKGELRPADGGSQFYAQQITLTDGTVLPINATSEVVTRTQEIVPGTNTGAVLKGAAIGAGAATIISGVTGRRRITLGKILVGAGAGALGGLVFGKKRADVIVVEPNTDLTLILNDSLVLR</sequence>
<evidence type="ECO:0000256" key="1">
    <source>
        <dbReference type="SAM" id="SignalP"/>
    </source>
</evidence>
<evidence type="ECO:0000313" key="3">
    <source>
        <dbReference type="Proteomes" id="UP001476950"/>
    </source>
</evidence>
<proteinExistence type="predicted"/>
<evidence type="ECO:0000313" key="2">
    <source>
        <dbReference type="EMBL" id="MEP1060218.1"/>
    </source>
</evidence>
<keyword evidence="3" id="KW-1185">Reference proteome</keyword>
<dbReference type="RefSeq" id="WP_190446347.1">
    <property type="nucleotide sequence ID" value="NZ_JAMPLM010000016.1"/>
</dbReference>
<reference evidence="2 3" key="1">
    <citation type="submission" date="2022-04" db="EMBL/GenBank/DDBJ databases">
        <title>Positive selection, recombination, and allopatry shape intraspecific diversity of widespread and dominant cyanobacteria.</title>
        <authorList>
            <person name="Wei J."/>
            <person name="Shu W."/>
            <person name="Hu C."/>
        </authorList>
    </citation>
    <scope>NUCLEOTIDE SEQUENCE [LARGE SCALE GENOMIC DNA]</scope>
    <source>
        <strain evidence="2 3">AS-A4</strain>
    </source>
</reference>
<feature type="signal peptide" evidence="1">
    <location>
        <begin position="1"/>
        <end position="30"/>
    </location>
</feature>
<gene>
    <name evidence="2" type="ORF">NDI38_17420</name>
</gene>
<keyword evidence="1" id="KW-0732">Signal</keyword>
<name>A0ABV0KLV5_9CYAN</name>
<organism evidence="2 3">
    <name type="scientific">Stenomitos frigidus AS-A4</name>
    <dbReference type="NCBI Taxonomy" id="2933935"/>
    <lineage>
        <taxon>Bacteria</taxon>
        <taxon>Bacillati</taxon>
        <taxon>Cyanobacteriota</taxon>
        <taxon>Cyanophyceae</taxon>
        <taxon>Leptolyngbyales</taxon>
        <taxon>Leptolyngbyaceae</taxon>
        <taxon>Stenomitos</taxon>
    </lineage>
</organism>
<comment type="caution">
    <text evidence="2">The sequence shown here is derived from an EMBL/GenBank/DDBJ whole genome shotgun (WGS) entry which is preliminary data.</text>
</comment>
<dbReference type="Proteomes" id="UP001476950">
    <property type="component" value="Unassembled WGS sequence"/>
</dbReference>
<feature type="chain" id="PRO_5045492446" evidence="1">
    <location>
        <begin position="31"/>
        <end position="223"/>
    </location>
</feature>
<dbReference type="EMBL" id="JAMPLM010000016">
    <property type="protein sequence ID" value="MEP1060218.1"/>
    <property type="molecule type" value="Genomic_DNA"/>
</dbReference>